<dbReference type="EMBL" id="JANHOG010000001">
    <property type="protein sequence ID" value="KAJ3559968.1"/>
    <property type="molecule type" value="Genomic_DNA"/>
</dbReference>
<dbReference type="Proteomes" id="UP001148662">
    <property type="component" value="Unassembled WGS sequence"/>
</dbReference>
<keyword evidence="2" id="KW-1185">Reference proteome</keyword>
<accession>A0ACC1TFI4</accession>
<organism evidence="1 2">
    <name type="scientific">Phlebia brevispora</name>
    <dbReference type="NCBI Taxonomy" id="194682"/>
    <lineage>
        <taxon>Eukaryota</taxon>
        <taxon>Fungi</taxon>
        <taxon>Dikarya</taxon>
        <taxon>Basidiomycota</taxon>
        <taxon>Agaricomycotina</taxon>
        <taxon>Agaricomycetes</taxon>
        <taxon>Polyporales</taxon>
        <taxon>Meruliaceae</taxon>
        <taxon>Phlebia</taxon>
    </lineage>
</organism>
<comment type="caution">
    <text evidence="1">The sequence shown here is derived from an EMBL/GenBank/DDBJ whole genome shotgun (WGS) entry which is preliminary data.</text>
</comment>
<proteinExistence type="predicted"/>
<name>A0ACC1TFI4_9APHY</name>
<evidence type="ECO:0000313" key="1">
    <source>
        <dbReference type="EMBL" id="KAJ3559968.1"/>
    </source>
</evidence>
<evidence type="ECO:0000313" key="2">
    <source>
        <dbReference type="Proteomes" id="UP001148662"/>
    </source>
</evidence>
<protein>
    <submittedName>
        <fullName evidence="1">Uncharacterized protein</fullName>
    </submittedName>
</protein>
<reference evidence="1" key="1">
    <citation type="submission" date="2022-07" db="EMBL/GenBank/DDBJ databases">
        <title>Genome Sequence of Phlebia brevispora.</title>
        <authorList>
            <person name="Buettner E."/>
        </authorList>
    </citation>
    <scope>NUCLEOTIDE SEQUENCE</scope>
    <source>
        <strain evidence="1">MPL23</strain>
    </source>
</reference>
<sequence>MQVDACGALLKPRSFTCTMDIDQDNNNRSGDDLLDEFGTWADILDPTTASPLPIQIPDSTPLIGRAGDVAVFRNVHVVVGLQHFHMTSAMLGLQMPFRSMYQSSPITTVRVWAEGDGDPPRWIRRRVGRVYVSSLTPCALAADALRCYATLHWNDVLYSCRLNPHLHARSLDDIERSAIYGHQPLRYSEGWLLFSSPRNATARHVCLTTLKLGNGLPEHNHWTSISVSRRASNQVDRLATATWLRYTCCRGAVQLGRLNVDTTSTVSNFMRFLSCLYPLLFKGSRRRRDVLCECTSCQGRPPKVTQMERRRHLQRDELAERAQKARLQHRSDVQTVPLVLDEGASTAITAIPTTSTMPILSECFPITIDSDRVPSSPSIELNLEDLPAAAQSPSADEPWMRPSTPPPQVSIVTAAPPGTPLSAQRKAGLRQEEAEGIALAADAFLAPEDLEPIIEDDWEDSDNAEDDLEEGTPPYTPSSSPSLMSLDRELAKECHQSTVEYNVSSPPPPSPPRQSQSLDTTATSSTMLPTTFTALPPRAIGVPASVISENTPDPFFAEGSHIADRSARQWNDVHPEEGVYI</sequence>
<gene>
    <name evidence="1" type="ORF">NM688_g8</name>
</gene>